<dbReference type="RefSeq" id="WP_176239480.1">
    <property type="nucleotide sequence ID" value="NZ_AP024412.1"/>
</dbReference>
<dbReference type="KEGG" id="manr:MPAN_017310"/>
<dbReference type="Gene3D" id="3.40.50.620">
    <property type="entry name" value="HUPs"/>
    <property type="match status" value="1"/>
</dbReference>
<feature type="binding site" evidence="2">
    <location>
        <begin position="379"/>
        <end position="380"/>
    </location>
    <ligand>
        <name>FAD</name>
        <dbReference type="ChEBI" id="CHEBI:57692"/>
    </ligand>
</feature>
<dbReference type="InterPro" id="IPR014730">
    <property type="entry name" value="ETF_a/b_N"/>
</dbReference>
<dbReference type="InterPro" id="IPR029035">
    <property type="entry name" value="DHS-like_NAD/FAD-binding_dom"/>
</dbReference>
<evidence type="ECO:0000259" key="3">
    <source>
        <dbReference type="SMART" id="SM00893"/>
    </source>
</evidence>
<dbReference type="PIRSF" id="PIRSF000089">
    <property type="entry name" value="Electra_flavoP_a"/>
    <property type="match status" value="1"/>
</dbReference>
<proteinExistence type="inferred from homology"/>
<keyword evidence="5" id="KW-1185">Reference proteome</keyword>
<feature type="binding site" evidence="2">
    <location>
        <position position="284"/>
    </location>
    <ligand>
        <name>FAD</name>
        <dbReference type="ChEBI" id="CHEBI:57692"/>
    </ligand>
</feature>
<reference evidence="4" key="1">
    <citation type="submission" date="2021-01" db="EMBL/GenBank/DDBJ databases">
        <title>Draft genome sequence of Acholeplasmataceae bacterium strain Mahy22.</title>
        <authorList>
            <person name="Watanabe M."/>
            <person name="Kojima H."/>
            <person name="Fukui M."/>
        </authorList>
    </citation>
    <scope>NUCLEOTIDE SEQUENCE</scope>
    <source>
        <strain evidence="4">Mahy22</strain>
    </source>
</reference>
<dbReference type="SMART" id="SM00893">
    <property type="entry name" value="ETF"/>
    <property type="match status" value="1"/>
</dbReference>
<name>A0A7U9THW1_9MOLU</name>
<dbReference type="InterPro" id="IPR014729">
    <property type="entry name" value="Rossmann-like_a/b/a_fold"/>
</dbReference>
<dbReference type="InterPro" id="IPR001308">
    <property type="entry name" value="ETF_a/FixB"/>
</dbReference>
<dbReference type="SUPFAM" id="SSF52467">
    <property type="entry name" value="DHS-like NAD/FAD-binding domain"/>
    <property type="match status" value="1"/>
</dbReference>
<dbReference type="Gene3D" id="3.40.50.1220">
    <property type="entry name" value="TPP-binding domain"/>
    <property type="match status" value="1"/>
</dbReference>
<feature type="domain" description="Electron transfer flavoprotein alpha/beta-subunit N-terminal" evidence="3">
    <location>
        <begin position="74"/>
        <end position="257"/>
    </location>
</feature>
<dbReference type="SUPFAM" id="SSF52402">
    <property type="entry name" value="Adenine nucleotide alpha hydrolases-like"/>
    <property type="match status" value="1"/>
</dbReference>
<evidence type="ECO:0000313" key="5">
    <source>
        <dbReference type="Proteomes" id="UP000620133"/>
    </source>
</evidence>
<sequence length="401" mass="44931">MAYIKVNQEKVTKDVAKQLIDMCPFNAFDYQDAYLSINASCKICKMCVKKGPLGVCELIDNPKPKIDKSKYNGIAVFIEQHQNIAHPVSWELIGKAKELSKKSKEEVFAVVCGNDVSNIVDQALSYGVDKVYVYQDEAFKDFNVELYTNVAEAFFNKYQNNVILFGGTPLGRSFAPKVAARLKTGLTADCTMLDMTETKDLLQIRPAFGGNIMAKIHTPNDRPQMATIRYKMFDQADVVKPHGKAIYEDTISILKDTSISILDHYAKPRVNDISDAEVIIAVGRAFKKQKDLELIEPLRKKLNAEIACTRPMIENGWFDAKKQIGLSGRTVKPKLIINLGISGAVQYIEGMKDSELIITVNKDKHNKLFNISHYAIVGDIYEVLPELNKLVDEILEAKNGI</sequence>
<dbReference type="Proteomes" id="UP000620133">
    <property type="component" value="Chromosome"/>
</dbReference>
<dbReference type="PANTHER" id="PTHR43153:SF1">
    <property type="entry name" value="ELECTRON TRANSFER FLAVOPROTEIN SUBUNIT ALPHA, MITOCHONDRIAL"/>
    <property type="match status" value="1"/>
</dbReference>
<comment type="cofactor">
    <cofactor evidence="2">
        <name>FAD</name>
        <dbReference type="ChEBI" id="CHEBI:57692"/>
    </cofactor>
    <text evidence="2">Binds 1 FAD per dimer.</text>
</comment>
<dbReference type="InterPro" id="IPR014731">
    <property type="entry name" value="ETF_asu_C"/>
</dbReference>
<dbReference type="CDD" id="cd01715">
    <property type="entry name" value="ETF_alpha"/>
    <property type="match status" value="1"/>
</dbReference>
<comment type="similarity">
    <text evidence="1">Belongs to the ETF alpha-subunit/FixB family.</text>
</comment>
<protein>
    <submittedName>
        <fullName evidence="4">Electron transfer flavoprotein subunit alpha</fullName>
    </submittedName>
</protein>
<evidence type="ECO:0000313" key="4">
    <source>
        <dbReference type="EMBL" id="BCR36838.1"/>
    </source>
</evidence>
<dbReference type="InterPro" id="IPR033947">
    <property type="entry name" value="ETF_alpha_N"/>
</dbReference>
<keyword evidence="2" id="KW-0274">FAD</keyword>
<dbReference type="Pfam" id="PF01012">
    <property type="entry name" value="ETF"/>
    <property type="match status" value="1"/>
</dbReference>
<dbReference type="GO" id="GO:0050660">
    <property type="term" value="F:flavin adenine dinucleotide binding"/>
    <property type="evidence" value="ECO:0007669"/>
    <property type="project" value="InterPro"/>
</dbReference>
<dbReference type="GO" id="GO:0033539">
    <property type="term" value="P:fatty acid beta-oxidation using acyl-CoA dehydrogenase"/>
    <property type="evidence" value="ECO:0007669"/>
    <property type="project" value="TreeGrafter"/>
</dbReference>
<dbReference type="PANTHER" id="PTHR43153">
    <property type="entry name" value="ELECTRON TRANSFER FLAVOPROTEIN ALPHA"/>
    <property type="match status" value="1"/>
</dbReference>
<dbReference type="Pfam" id="PF00766">
    <property type="entry name" value="ETF_alpha"/>
    <property type="match status" value="1"/>
</dbReference>
<keyword evidence="2" id="KW-0285">Flavoprotein</keyword>
<feature type="binding site" evidence="2">
    <location>
        <begin position="323"/>
        <end position="327"/>
    </location>
    <ligand>
        <name>FAD</name>
        <dbReference type="ChEBI" id="CHEBI:57692"/>
    </ligand>
</feature>
<dbReference type="AlphaFoldDB" id="A0A7U9THW1"/>
<feature type="binding site" evidence="2">
    <location>
        <position position="361"/>
    </location>
    <ligand>
        <name>FAD</name>
        <dbReference type="ChEBI" id="CHEBI:57692"/>
    </ligand>
</feature>
<evidence type="ECO:0000256" key="2">
    <source>
        <dbReference type="PIRSR" id="PIRSR000089-1"/>
    </source>
</evidence>
<evidence type="ECO:0000256" key="1">
    <source>
        <dbReference type="ARBA" id="ARBA00005817"/>
    </source>
</evidence>
<organism evidence="4 5">
    <name type="scientific">Mariniplasma anaerobium</name>
    <dbReference type="NCBI Taxonomy" id="2735436"/>
    <lineage>
        <taxon>Bacteria</taxon>
        <taxon>Bacillati</taxon>
        <taxon>Mycoplasmatota</taxon>
        <taxon>Mollicutes</taxon>
        <taxon>Acholeplasmatales</taxon>
        <taxon>Acholeplasmataceae</taxon>
        <taxon>Mariniplasma</taxon>
    </lineage>
</organism>
<feature type="binding site" evidence="2">
    <location>
        <begin position="309"/>
        <end position="310"/>
    </location>
    <ligand>
        <name>FAD</name>
        <dbReference type="ChEBI" id="CHEBI:57692"/>
    </ligand>
</feature>
<dbReference type="GO" id="GO:0009055">
    <property type="term" value="F:electron transfer activity"/>
    <property type="evidence" value="ECO:0007669"/>
    <property type="project" value="InterPro"/>
</dbReference>
<gene>
    <name evidence="4" type="primary">etfB_1</name>
    <name evidence="4" type="ORF">MPAN_017310</name>
</gene>
<accession>A0A7U9THW1</accession>
<dbReference type="EMBL" id="AP024412">
    <property type="protein sequence ID" value="BCR36838.1"/>
    <property type="molecule type" value="Genomic_DNA"/>
</dbReference>